<comment type="caution">
    <text evidence="2">The sequence shown here is derived from an EMBL/GenBank/DDBJ whole genome shotgun (WGS) entry which is preliminary data.</text>
</comment>
<dbReference type="AlphaFoldDB" id="A0AAV3ZLI9"/>
<evidence type="ECO:0000313" key="3">
    <source>
        <dbReference type="Proteomes" id="UP000735302"/>
    </source>
</evidence>
<sequence>MFYKVSFHSRHYLARDRKPRQKSRKFVLSDDFPQPSDVLYGDIQYLFAKRNRHSKRYRKERKKLQKAKKRQDRQESLWSNMDPSTFYNYRHPNSGNKRKRTKLKQNTFNDLWIRTEQISPRYLEQMGDAMFVQRPPATERPKRRIYWATYNSGSSGWLDQRIPVKPLLRIPSVTTDSSSPFYTTSPNPIGCHRLLILLLYHISESHRSPLTPHPPFIPHLRIPSVATDSSSPFYTTSPNPIGRHRLLIPLLYHISESHRSPLTPHPPFIPHLPILPQSSHLLIFPILQFPSSFPTSLPKLPKSFFSLFLHLPKFRTYSNIQTSPNLSPFHLSNFTNTRTPHVPHLPFISIFLTSAFSYSSPTLTSYIVASLNLPTFPAYPTPQIPLFL</sequence>
<keyword evidence="3" id="KW-1185">Reference proteome</keyword>
<feature type="compositionally biased region" description="Basic residues" evidence="1">
    <location>
        <begin position="54"/>
        <end position="71"/>
    </location>
</feature>
<feature type="region of interest" description="Disordered" evidence="1">
    <location>
        <begin position="54"/>
        <end position="75"/>
    </location>
</feature>
<reference evidence="2 3" key="1">
    <citation type="journal article" date="2021" name="Elife">
        <title>Chloroplast acquisition without the gene transfer in kleptoplastic sea slugs, Plakobranchus ocellatus.</title>
        <authorList>
            <person name="Maeda T."/>
            <person name="Takahashi S."/>
            <person name="Yoshida T."/>
            <person name="Shimamura S."/>
            <person name="Takaki Y."/>
            <person name="Nagai Y."/>
            <person name="Toyoda A."/>
            <person name="Suzuki Y."/>
            <person name="Arimoto A."/>
            <person name="Ishii H."/>
            <person name="Satoh N."/>
            <person name="Nishiyama T."/>
            <person name="Hasebe M."/>
            <person name="Maruyama T."/>
            <person name="Minagawa J."/>
            <person name="Obokata J."/>
            <person name="Shigenobu S."/>
        </authorList>
    </citation>
    <scope>NUCLEOTIDE SEQUENCE [LARGE SCALE GENOMIC DNA]</scope>
</reference>
<accession>A0AAV3ZLI9</accession>
<gene>
    <name evidence="2" type="ORF">PoB_002331600</name>
</gene>
<name>A0AAV3ZLI9_9GAST</name>
<evidence type="ECO:0000256" key="1">
    <source>
        <dbReference type="SAM" id="MobiDB-lite"/>
    </source>
</evidence>
<dbReference type="EMBL" id="BLXT01002709">
    <property type="protein sequence ID" value="GFN96810.1"/>
    <property type="molecule type" value="Genomic_DNA"/>
</dbReference>
<organism evidence="2 3">
    <name type="scientific">Plakobranchus ocellatus</name>
    <dbReference type="NCBI Taxonomy" id="259542"/>
    <lineage>
        <taxon>Eukaryota</taxon>
        <taxon>Metazoa</taxon>
        <taxon>Spiralia</taxon>
        <taxon>Lophotrochozoa</taxon>
        <taxon>Mollusca</taxon>
        <taxon>Gastropoda</taxon>
        <taxon>Heterobranchia</taxon>
        <taxon>Euthyneura</taxon>
        <taxon>Panpulmonata</taxon>
        <taxon>Sacoglossa</taxon>
        <taxon>Placobranchoidea</taxon>
        <taxon>Plakobranchidae</taxon>
        <taxon>Plakobranchus</taxon>
    </lineage>
</organism>
<evidence type="ECO:0000313" key="2">
    <source>
        <dbReference type="EMBL" id="GFN96810.1"/>
    </source>
</evidence>
<dbReference type="Proteomes" id="UP000735302">
    <property type="component" value="Unassembled WGS sequence"/>
</dbReference>
<proteinExistence type="predicted"/>
<protein>
    <submittedName>
        <fullName evidence="2">Uncharacterized protein</fullName>
    </submittedName>
</protein>